<evidence type="ECO:0000313" key="3">
    <source>
        <dbReference type="Proteomes" id="UP000010366"/>
    </source>
</evidence>
<dbReference type="RefSeq" id="WP_015160415.1">
    <property type="nucleotide sequence ID" value="NC_019697.1"/>
</dbReference>
<accession>K9UGQ6</accession>
<evidence type="ECO:0000313" key="2">
    <source>
        <dbReference type="EMBL" id="AFY94277.1"/>
    </source>
</evidence>
<dbReference type="EMBL" id="CP003600">
    <property type="protein sequence ID" value="AFY94277.1"/>
    <property type="molecule type" value="Genomic_DNA"/>
</dbReference>
<dbReference type="OrthoDB" id="521929at2"/>
<evidence type="ECO:0000256" key="1">
    <source>
        <dbReference type="SAM" id="SignalP"/>
    </source>
</evidence>
<dbReference type="HOGENOM" id="CLU_1709972_0_0_3"/>
<gene>
    <name evidence="2" type="ORF">Cha6605_3270</name>
</gene>
<organism evidence="2 3">
    <name type="scientific">Chamaesiphon minutus (strain ATCC 27169 / PCC 6605)</name>
    <dbReference type="NCBI Taxonomy" id="1173020"/>
    <lineage>
        <taxon>Bacteria</taxon>
        <taxon>Bacillati</taxon>
        <taxon>Cyanobacteriota</taxon>
        <taxon>Cyanophyceae</taxon>
        <taxon>Gomontiellales</taxon>
        <taxon>Chamaesiphonaceae</taxon>
        <taxon>Chamaesiphon</taxon>
    </lineage>
</organism>
<name>K9UGQ6_CHAP6</name>
<keyword evidence="1" id="KW-0732">Signal</keyword>
<proteinExistence type="predicted"/>
<dbReference type="Proteomes" id="UP000010366">
    <property type="component" value="Chromosome"/>
</dbReference>
<protein>
    <submittedName>
        <fullName evidence="2">Uncharacterized protein</fullName>
    </submittedName>
</protein>
<sequence length="153" mass="16922">MQKLLAAAIVTIASGLPLVASADTYDNFIKTQLAQFRSVGSDRCKMRSRTVVEGGNKIVYELCILQGKPIFLRASNDGTPLSVSEYHQGKLVQLSMWEGTGGVGFRNGQPVVEWNSGEFGKRQVNWKLTAQEKSNYLAIAAKERRILLDFGIR</sequence>
<dbReference type="AlphaFoldDB" id="K9UGQ6"/>
<keyword evidence="3" id="KW-1185">Reference proteome</keyword>
<reference evidence="2 3" key="1">
    <citation type="submission" date="2012-05" db="EMBL/GenBank/DDBJ databases">
        <title>Finished chromosome of genome of Chamaesiphon sp. PCC 6605.</title>
        <authorList>
            <consortium name="US DOE Joint Genome Institute"/>
            <person name="Gugger M."/>
            <person name="Coursin T."/>
            <person name="Rippka R."/>
            <person name="Tandeau De Marsac N."/>
            <person name="Huntemann M."/>
            <person name="Wei C.-L."/>
            <person name="Han J."/>
            <person name="Detter J.C."/>
            <person name="Han C."/>
            <person name="Tapia R."/>
            <person name="Chen A."/>
            <person name="Kyrpides N."/>
            <person name="Mavromatis K."/>
            <person name="Markowitz V."/>
            <person name="Szeto E."/>
            <person name="Ivanova N."/>
            <person name="Pagani I."/>
            <person name="Pati A."/>
            <person name="Goodwin L."/>
            <person name="Nordberg H.P."/>
            <person name="Cantor M.N."/>
            <person name="Hua S.X."/>
            <person name="Woyke T."/>
            <person name="Kerfeld C.A."/>
        </authorList>
    </citation>
    <scope>NUCLEOTIDE SEQUENCE [LARGE SCALE GENOMIC DNA]</scope>
    <source>
        <strain evidence="3">ATCC 27169 / PCC 6605</strain>
    </source>
</reference>
<feature type="chain" id="PRO_5003936549" evidence="1">
    <location>
        <begin position="23"/>
        <end position="153"/>
    </location>
</feature>
<dbReference type="STRING" id="1173020.Cha6605_3270"/>
<feature type="signal peptide" evidence="1">
    <location>
        <begin position="1"/>
        <end position="22"/>
    </location>
</feature>
<dbReference type="KEGG" id="cmp:Cha6605_3270"/>